<dbReference type="EMBL" id="JARVKM010000011">
    <property type="protein sequence ID" value="KAK9779338.1"/>
    <property type="molecule type" value="Genomic_DNA"/>
</dbReference>
<dbReference type="PANTHER" id="PTHR10013">
    <property type="entry name" value="GENERAL VESICULAR TRANSPORT FACTOR P115"/>
    <property type="match status" value="1"/>
</dbReference>
<evidence type="ECO:0000256" key="4">
    <source>
        <dbReference type="SAM" id="Coils"/>
    </source>
</evidence>
<dbReference type="Pfam" id="PF04869">
    <property type="entry name" value="Uso1_p115_head"/>
    <property type="match status" value="1"/>
</dbReference>
<evidence type="ECO:0000313" key="9">
    <source>
        <dbReference type="Proteomes" id="UP001465668"/>
    </source>
</evidence>
<keyword evidence="3 4" id="KW-0175">Coiled coil</keyword>
<feature type="compositionally biased region" description="Basic and acidic residues" evidence="5">
    <location>
        <begin position="986"/>
        <end position="1021"/>
    </location>
</feature>
<keyword evidence="2" id="KW-0333">Golgi apparatus</keyword>
<keyword evidence="9" id="KW-1185">Reference proteome</keyword>
<dbReference type="InterPro" id="IPR011989">
    <property type="entry name" value="ARM-like"/>
</dbReference>
<proteinExistence type="predicted"/>
<feature type="compositionally biased region" description="Acidic residues" evidence="5">
    <location>
        <begin position="1156"/>
        <end position="1173"/>
    </location>
</feature>
<evidence type="ECO:0000256" key="2">
    <source>
        <dbReference type="ARBA" id="ARBA00023034"/>
    </source>
</evidence>
<dbReference type="InterPro" id="IPR024095">
    <property type="entry name" value="Vesicle_P115"/>
</dbReference>
<feature type="region of interest" description="Disordered" evidence="5">
    <location>
        <begin position="986"/>
        <end position="1126"/>
    </location>
</feature>
<dbReference type="Proteomes" id="UP001465668">
    <property type="component" value="Unassembled WGS sequence"/>
</dbReference>
<reference evidence="8 9" key="1">
    <citation type="submission" date="2024-02" db="EMBL/GenBank/DDBJ databases">
        <title>First draft genome assembly of two strains of Seiridium cardinale.</title>
        <authorList>
            <person name="Emiliani G."/>
            <person name="Scali E."/>
        </authorList>
    </citation>
    <scope>NUCLEOTIDE SEQUENCE [LARGE SCALE GENOMIC DNA]</scope>
    <source>
        <strain evidence="8 9">BM-138-000479</strain>
    </source>
</reference>
<evidence type="ECO:0000256" key="1">
    <source>
        <dbReference type="ARBA" id="ARBA00004555"/>
    </source>
</evidence>
<name>A0ABR2XZV7_9PEZI</name>
<evidence type="ECO:0000259" key="6">
    <source>
        <dbReference type="Pfam" id="PF04869"/>
    </source>
</evidence>
<evidence type="ECO:0000259" key="7">
    <source>
        <dbReference type="Pfam" id="PF04871"/>
    </source>
</evidence>
<feature type="domain" description="Uso1/p115-like vesicle tethering protein C-terminal" evidence="7">
    <location>
        <begin position="1056"/>
        <end position="1170"/>
    </location>
</feature>
<dbReference type="InterPro" id="IPR016024">
    <property type="entry name" value="ARM-type_fold"/>
</dbReference>
<dbReference type="InterPro" id="IPR006953">
    <property type="entry name" value="Vesicle_Uso1_P115_head"/>
</dbReference>
<evidence type="ECO:0000313" key="8">
    <source>
        <dbReference type="EMBL" id="KAK9779338.1"/>
    </source>
</evidence>
<organism evidence="8 9">
    <name type="scientific">Seiridium cardinale</name>
    <dbReference type="NCBI Taxonomy" id="138064"/>
    <lineage>
        <taxon>Eukaryota</taxon>
        <taxon>Fungi</taxon>
        <taxon>Dikarya</taxon>
        <taxon>Ascomycota</taxon>
        <taxon>Pezizomycotina</taxon>
        <taxon>Sordariomycetes</taxon>
        <taxon>Xylariomycetidae</taxon>
        <taxon>Amphisphaeriales</taxon>
        <taxon>Sporocadaceae</taxon>
        <taxon>Seiridium</taxon>
    </lineage>
</organism>
<feature type="compositionally biased region" description="Basic and acidic residues" evidence="5">
    <location>
        <begin position="1092"/>
        <end position="1120"/>
    </location>
</feature>
<dbReference type="Pfam" id="PF04871">
    <property type="entry name" value="Uso1_p115_C"/>
    <property type="match status" value="1"/>
</dbReference>
<comment type="caution">
    <text evidence="8">The sequence shown here is derived from an EMBL/GenBank/DDBJ whole genome shotgun (WGS) entry which is preliminary data.</text>
</comment>
<dbReference type="InterPro" id="IPR006955">
    <property type="entry name" value="Uso1_p115_C"/>
</dbReference>
<feature type="region of interest" description="Disordered" evidence="5">
    <location>
        <begin position="1145"/>
        <end position="1173"/>
    </location>
</feature>
<gene>
    <name evidence="8" type="ORF">SCAR479_03820</name>
</gene>
<feature type="coiled-coil region" evidence="4">
    <location>
        <begin position="779"/>
        <end position="845"/>
    </location>
</feature>
<comment type="subcellular location">
    <subcellularLocation>
        <location evidence="1">Golgi apparatus</location>
    </subcellularLocation>
</comment>
<protein>
    <submittedName>
        <fullName evidence="8">Vesicle tethering protein Uso1/P115-like head domain-containing protein</fullName>
    </submittedName>
</protein>
<dbReference type="SUPFAM" id="SSF48371">
    <property type="entry name" value="ARM repeat"/>
    <property type="match status" value="1"/>
</dbReference>
<evidence type="ECO:0000256" key="5">
    <source>
        <dbReference type="SAM" id="MobiDB-lite"/>
    </source>
</evidence>
<feature type="compositionally biased region" description="Basic and acidic residues" evidence="5">
    <location>
        <begin position="1033"/>
        <end position="1079"/>
    </location>
</feature>
<feature type="coiled-coil region" evidence="4">
    <location>
        <begin position="900"/>
        <end position="934"/>
    </location>
</feature>
<accession>A0ABR2XZV7</accession>
<dbReference type="Gene3D" id="1.25.10.10">
    <property type="entry name" value="Leucine-rich Repeat Variant"/>
    <property type="match status" value="1"/>
</dbReference>
<dbReference type="PANTHER" id="PTHR10013:SF0">
    <property type="entry name" value="GENERAL VESICULAR TRANSPORT FACTOR P115"/>
    <property type="match status" value="1"/>
</dbReference>
<evidence type="ECO:0000256" key="3">
    <source>
        <dbReference type="ARBA" id="ARBA00023054"/>
    </source>
</evidence>
<sequence length="1173" mass="131534">MFSTIANAPAKQSVGETIAVLSGRLNSATLLEDRRAAILGLRSFAKDYPASVASGALRSLIGSLSKDGEDVDTVKVVLETLLMLFNPNQNSPEASEDIALWLADEFTQRQENVTLLLDFLETNDFYSRLYSLQLLSAVLSARADRTEACVFAAPLGISSLVAVLEDRREAVRNEAVSLLTYLTPTSPDIQKSIAFQGAFERIFTIIFAEGALSEGDRIVEDCLVLLVNLLRLNPSNQYTFREEGYVAQLSQLLKTTYELGKEVEDVAQWARQQGSRNTYALLAIVRLFLSPGEKETALNQKAFWQHGVLYHALQLAFAQAADISIRAEALTICAEIIRDNRELQEAFAQLQVPTVLPTDTNGVNGKTNGISVTLVYVIDGLLDLTLSVTSLQLFDLRMAACECLKAYFHNHDEIRLHFLHRAIEGYNSGSDETANILTTLLQPSASASNDPYRHWFAAVVLFHLLHEIDDTNEPKAKALAMSLTEGDAESGEEVVTGIQTITAHLISGLKAGIDERIIIGYLMLLIGWLWHNPDGVNDFLGEGSHLQGLTEVVQEPKSNSMVRGLSAMLLGIIYEYSTKESPIPRSSLHDALLSRMSRGNYQVSLRDLLKHPLVRDFEVIPQKADDSGELPEVFFDATFVDFYKDHCSYVIRAIDTDPATETSVVINGEEKGVSRQLVDDLRAELDAVRAKQDEYYRNWQSTLLDGTASSRQLGQQLENTTAELSRIKGLNEALHRNHEGEVKTLQRKHEDAINSSGRKHEEAVKSLQRKYDDEAKISQRKHDQENKAFQRKIDQLENQNKALEAENKDVKQKFGDALRAVQRLEEQLKSSEEQATAKAAEIQRQLDYVKKTSEAEAARKERRTGAEMADLRATISRLEVDLMKAGKAHSQELSTAREQAATEASKVKDIESRARNLQAELAAAQDTTSTVRAQLQARLDELEGDHNTRIEGLEAEKAVEIKDLRSQLETEHKEKLEDAKTRLKKAESELEKVKSQFKQQKNDELDKIKSQLKQAEDELHRAKSQSKQQQNDELEKVKSQLKTAEEELQKSKSQSKQERNDELEKLKAQLKKAEDELQKTKSQSAKPNGELQKVKSQLEKKDAELKKKNDELRTKDEEKSATQTELDDLLMVFGDLEEKVEKYKKQVQDLGGAVSEAEDDDEEDEDEDNDDVD</sequence>
<feature type="domain" description="Vesicle tethering protein Uso1/P115-like head" evidence="6">
    <location>
        <begin position="340"/>
        <end position="654"/>
    </location>
</feature>